<evidence type="ECO:0000256" key="4">
    <source>
        <dbReference type="ARBA" id="ARBA00022679"/>
    </source>
</evidence>
<organism evidence="9">
    <name type="scientific">Schistocephalus solidus</name>
    <name type="common">Tapeworm</name>
    <dbReference type="NCBI Taxonomy" id="70667"/>
    <lineage>
        <taxon>Eukaryota</taxon>
        <taxon>Metazoa</taxon>
        <taxon>Spiralia</taxon>
        <taxon>Lophotrochozoa</taxon>
        <taxon>Platyhelminthes</taxon>
        <taxon>Cestoda</taxon>
        <taxon>Eucestoda</taxon>
        <taxon>Diphyllobothriidea</taxon>
        <taxon>Diphyllobothriidae</taxon>
        <taxon>Schistocephalus</taxon>
    </lineage>
</organism>
<keyword evidence="4 9" id="KW-0808">Transferase</keyword>
<dbReference type="SUPFAM" id="SSF53448">
    <property type="entry name" value="Nucleotide-diphospho-sugar transferases"/>
    <property type="match status" value="1"/>
</dbReference>
<comment type="similarity">
    <text evidence="2">Belongs to the transferase hexapeptide repeat family.</text>
</comment>
<dbReference type="EC" id="2.7.7.13" evidence="3"/>
<dbReference type="InterPro" id="IPR056729">
    <property type="entry name" value="GMPPB_C"/>
</dbReference>
<gene>
    <name evidence="9" type="primary">GMPPB</name>
    <name evidence="9" type="ORF">TR152446</name>
</gene>
<evidence type="ECO:0000256" key="6">
    <source>
        <dbReference type="ARBA" id="ARBA00023134"/>
    </source>
</evidence>
<feature type="domain" description="Nucleotidyl transferase" evidence="7">
    <location>
        <begin position="2"/>
        <end position="237"/>
    </location>
</feature>
<keyword evidence="6" id="KW-0342">GTP-binding</keyword>
<dbReference type="InterPro" id="IPR005835">
    <property type="entry name" value="NTP_transferase_dom"/>
</dbReference>
<protein>
    <recommendedName>
        <fullName evidence="3">mannose-1-phosphate guanylyltransferase</fullName>
        <ecNumber evidence="3">2.7.7.13</ecNumber>
    </recommendedName>
</protein>
<evidence type="ECO:0000256" key="1">
    <source>
        <dbReference type="ARBA" id="ARBA00004823"/>
    </source>
</evidence>
<evidence type="ECO:0000256" key="3">
    <source>
        <dbReference type="ARBA" id="ARBA00012387"/>
    </source>
</evidence>
<evidence type="ECO:0000313" key="9">
    <source>
        <dbReference type="EMBL" id="JAP42809.1"/>
    </source>
</evidence>
<dbReference type="GO" id="GO:0005525">
    <property type="term" value="F:GTP binding"/>
    <property type="evidence" value="ECO:0007669"/>
    <property type="project" value="UniProtKB-KW"/>
</dbReference>
<sequence length="366" mass="40836">MKALILIGGYGTRLRPLTLSILKPLVEFCNRPMLVHQIEALVSVGINEIILAIHREAECIEDSIRSLCESSFRGHSVALHFSYEDEHLGTAGPLAQAAPWLKNLTEPFFVLNSDIICNYPFQRMLDFHNSHGKEGTMAVTKVEEPSRFGAVVYNDHSGGVLRFVEKPCDFVANKVNAGLYIFNSSVLNRIELRPTSIEVEIFPRMVEDGQLYCIEFSGFWMDIGRPEDFIQGMRLYLSHLYESKLLMSSCPPRSKLLGNVLIHPSAKIGENCCLGPNVTIGSGVIIENGVRIRHSAILNDAVVRSHAWIDHCIVGWRSVVGRWVRMENVTVLGEDVQVNDEVALNGALVLPHNSISESVFDPQVIM</sequence>
<evidence type="ECO:0000259" key="8">
    <source>
        <dbReference type="Pfam" id="PF25087"/>
    </source>
</evidence>
<comment type="pathway">
    <text evidence="1">Nucleotide-sugar biosynthesis; GDP-alpha-D-mannose biosynthesis; GDP-alpha-D-mannose from alpha-D-mannose 1-phosphate (GTP route): step 1/1.</text>
</comment>
<feature type="domain" description="Mannose-1-phosphate guanyltransferase C-terminal" evidence="8">
    <location>
        <begin position="257"/>
        <end position="365"/>
    </location>
</feature>
<accession>A0A0X3NSR0</accession>
<name>A0A0X3NSR0_SCHSO</name>
<evidence type="ECO:0000256" key="2">
    <source>
        <dbReference type="ARBA" id="ARBA00007274"/>
    </source>
</evidence>
<dbReference type="InterPro" id="IPR045233">
    <property type="entry name" value="GMPPB_N"/>
</dbReference>
<dbReference type="PANTHER" id="PTHR22572">
    <property type="entry name" value="SUGAR-1-PHOSPHATE GUANYL TRANSFERASE"/>
    <property type="match status" value="1"/>
</dbReference>
<dbReference type="CDD" id="cd06425">
    <property type="entry name" value="M1P_guanylylT_B_like_N"/>
    <property type="match status" value="1"/>
</dbReference>
<proteinExistence type="inferred from homology"/>
<dbReference type="GO" id="GO:0004475">
    <property type="term" value="F:mannose-1-phosphate guanylyltransferase (GTP) activity"/>
    <property type="evidence" value="ECO:0007669"/>
    <property type="project" value="UniProtKB-EC"/>
</dbReference>
<dbReference type="Gene3D" id="3.90.550.10">
    <property type="entry name" value="Spore Coat Polysaccharide Biosynthesis Protein SpsA, Chain A"/>
    <property type="match status" value="1"/>
</dbReference>
<dbReference type="InterPro" id="IPR029044">
    <property type="entry name" value="Nucleotide-diphossugar_trans"/>
</dbReference>
<dbReference type="Gene3D" id="2.160.10.10">
    <property type="entry name" value="Hexapeptide repeat proteins"/>
    <property type="match status" value="1"/>
</dbReference>
<dbReference type="Pfam" id="PF00483">
    <property type="entry name" value="NTP_transferase"/>
    <property type="match status" value="1"/>
</dbReference>
<evidence type="ECO:0000256" key="5">
    <source>
        <dbReference type="ARBA" id="ARBA00022741"/>
    </source>
</evidence>
<dbReference type="AlphaFoldDB" id="A0A0X3NSR0"/>
<keyword evidence="5" id="KW-0547">Nucleotide-binding</keyword>
<dbReference type="InterPro" id="IPR050486">
    <property type="entry name" value="Mannose-1P_guanyltransferase"/>
</dbReference>
<dbReference type="Pfam" id="PF25087">
    <property type="entry name" value="GMPPB_C"/>
    <property type="match status" value="1"/>
</dbReference>
<dbReference type="UniPathway" id="UPA00126">
    <property type="reaction ID" value="UER00930"/>
</dbReference>
<reference evidence="9" key="1">
    <citation type="submission" date="2016-01" db="EMBL/GenBank/DDBJ databases">
        <title>Reference transcriptome for the parasite Schistocephalus solidus: insights into the molecular evolution of parasitism.</title>
        <authorList>
            <person name="Hebert F.O."/>
            <person name="Grambauer S."/>
            <person name="Barber I."/>
            <person name="Landry C.R."/>
            <person name="Aubin-Horth N."/>
        </authorList>
    </citation>
    <scope>NUCLEOTIDE SEQUENCE</scope>
</reference>
<evidence type="ECO:0000259" key="7">
    <source>
        <dbReference type="Pfam" id="PF00483"/>
    </source>
</evidence>
<dbReference type="GO" id="GO:0009298">
    <property type="term" value="P:GDP-mannose biosynthetic process"/>
    <property type="evidence" value="ECO:0007669"/>
    <property type="project" value="UniProtKB-UniPathway"/>
</dbReference>
<dbReference type="FunFam" id="3.90.550.10:FF:000013">
    <property type="entry name" value="mannose-1-phosphate guanyltransferase beta"/>
    <property type="match status" value="1"/>
</dbReference>
<dbReference type="EMBL" id="GEEE01020416">
    <property type="protein sequence ID" value="JAP42809.1"/>
    <property type="molecule type" value="Transcribed_RNA"/>
</dbReference>